<name>A0A3B1DT50_9ZZZZ</name>
<evidence type="ECO:0000313" key="1">
    <source>
        <dbReference type="EMBL" id="VAX35005.1"/>
    </source>
</evidence>
<gene>
    <name evidence="1" type="ORF">MNBD_UNCLBAC01-272</name>
</gene>
<dbReference type="AlphaFoldDB" id="A0A3B1DT50"/>
<organism evidence="1">
    <name type="scientific">hydrothermal vent metagenome</name>
    <dbReference type="NCBI Taxonomy" id="652676"/>
    <lineage>
        <taxon>unclassified sequences</taxon>
        <taxon>metagenomes</taxon>
        <taxon>ecological metagenomes</taxon>
    </lineage>
</organism>
<reference evidence="1" key="1">
    <citation type="submission" date="2018-06" db="EMBL/GenBank/DDBJ databases">
        <authorList>
            <person name="Zhirakovskaya E."/>
        </authorList>
    </citation>
    <scope>NUCLEOTIDE SEQUENCE</scope>
</reference>
<accession>A0A3B1DT50</accession>
<dbReference type="EMBL" id="UOGJ01000022">
    <property type="protein sequence ID" value="VAX35005.1"/>
    <property type="molecule type" value="Genomic_DNA"/>
</dbReference>
<proteinExistence type="predicted"/>
<protein>
    <submittedName>
        <fullName evidence="1">Uncharacterized protein</fullName>
    </submittedName>
</protein>
<sequence>MTEGILKGNFQVKNPVKLKEEAVVETVGAQLKERALASLGGSMVYMERTDLT</sequence>